<sequence length="139" mass="16182">MARNIFADITPRGTRSVFMETFRNEPQVFLQFATKVESDAPDEEHVWLGALPNPRQFLSGRNLVGIRDFTYNVVNNEYELSFIIDQNSLEDDRHNLVGRRIKDASRVWFQYQDQLFADLLNNGQTDNSYDGVSFFNNSH</sequence>
<dbReference type="EMBL" id="LAZR01059949">
    <property type="protein sequence ID" value="KKK66717.1"/>
    <property type="molecule type" value="Genomic_DNA"/>
</dbReference>
<protein>
    <recommendedName>
        <fullName evidence="1">Bacteriophage Mu GpT domain-containing protein</fullName>
    </recommendedName>
</protein>
<feature type="non-terminal residue" evidence="2">
    <location>
        <position position="139"/>
    </location>
</feature>
<reference evidence="2" key="1">
    <citation type="journal article" date="2015" name="Nature">
        <title>Complex archaea that bridge the gap between prokaryotes and eukaryotes.</title>
        <authorList>
            <person name="Spang A."/>
            <person name="Saw J.H."/>
            <person name="Jorgensen S.L."/>
            <person name="Zaremba-Niedzwiedzka K."/>
            <person name="Martijn J."/>
            <person name="Lind A.E."/>
            <person name="van Eijk R."/>
            <person name="Schleper C."/>
            <person name="Guy L."/>
            <person name="Ettema T.J."/>
        </authorList>
    </citation>
    <scope>NUCLEOTIDE SEQUENCE</scope>
</reference>
<comment type="caution">
    <text evidence="2">The sequence shown here is derived from an EMBL/GenBank/DDBJ whole genome shotgun (WGS) entry which is preliminary data.</text>
</comment>
<dbReference type="Pfam" id="PF10124">
    <property type="entry name" value="Mu-like_gpT"/>
    <property type="match status" value="1"/>
</dbReference>
<organism evidence="2">
    <name type="scientific">marine sediment metagenome</name>
    <dbReference type="NCBI Taxonomy" id="412755"/>
    <lineage>
        <taxon>unclassified sequences</taxon>
        <taxon>metagenomes</taxon>
        <taxon>ecological metagenomes</taxon>
    </lineage>
</organism>
<accession>A0A0F8XC10</accession>
<proteinExistence type="predicted"/>
<name>A0A0F8XC10_9ZZZZ</name>
<evidence type="ECO:0000313" key="2">
    <source>
        <dbReference type="EMBL" id="KKK66717.1"/>
    </source>
</evidence>
<gene>
    <name evidence="2" type="ORF">LCGC14_2961300</name>
</gene>
<dbReference type="AlphaFoldDB" id="A0A0F8XC10"/>
<dbReference type="InterPro" id="IPR018774">
    <property type="entry name" value="Phage_Mu_GpT"/>
</dbReference>
<evidence type="ECO:0000259" key="1">
    <source>
        <dbReference type="Pfam" id="PF10124"/>
    </source>
</evidence>
<feature type="domain" description="Bacteriophage Mu GpT" evidence="1">
    <location>
        <begin position="13"/>
        <end position="139"/>
    </location>
</feature>